<dbReference type="SMART" id="SM00516">
    <property type="entry name" value="SEC14"/>
    <property type="match status" value="2"/>
</dbReference>
<sequence>MSIRSLPDALAEIAQRELNEDPKRVEDDLRHIKEWLAKQKHLRARSDDQWLLAFLRGCKFSLERTKKKIDQYYSIRNIAPDCFIIKYSDPAFNEILETGSYLILPQVDHEAAPRVIIIRPGSYDPDKFTITDIISVADVIHKILLMEDDNTVIAGSRIIFDLNGVKLGHYLQMTPATMKKMVTLAQDAIPVRLKGIHYLNTPPGFESIFNALKSLLNEKHRKRLFVHNKNYEEMYKYIPMDILPLEYNGKSESIEDIIEYWKKKVQEYSEFFKEDLQHGVDESERSGQAISADAMFGAIGSFRRLEFDLFQFIKMPVRPLSPELAEKARNELNETDDNKMADSLQHLKEWLAKQSHLKARTDDQWLAAFLRGCKFSLERTKQKLDLFYTLKTTAPELTPLSYKDPKFFEILDLGVTLLLPKSSNSAEPRILLMRPGLYDPNKYSLGDLMSVNGVIQNILLMDDDNFVVAGGVSIADLQGATMAHFAQMNPMLMKKMSVAFQEAAPVRMKGNHYLNTPPGFETFFNFMKGFLNEKNKNRLYVHNTDYESLYKHVPKEVLPAEYGGNAGTARELIENLKKKILEYSAWLDEEHLYGTDESKRLGKPKTAEELFGVEGSFRQLQFD</sequence>
<dbReference type="RefSeq" id="XP_013180976.1">
    <property type="nucleotide sequence ID" value="XM_013325522.1"/>
</dbReference>
<dbReference type="InterPro" id="IPR001251">
    <property type="entry name" value="CRAL-TRIO_dom"/>
</dbReference>
<protein>
    <submittedName>
        <fullName evidence="2">Uncharacterized protein LOC106127444</fullName>
    </submittedName>
</protein>
<dbReference type="Proteomes" id="UP000694872">
    <property type="component" value="Unplaced"/>
</dbReference>
<dbReference type="CDD" id="cd00170">
    <property type="entry name" value="SEC14"/>
    <property type="match status" value="2"/>
</dbReference>
<dbReference type="InterPro" id="IPR036273">
    <property type="entry name" value="CRAL/TRIO_N_dom_sf"/>
</dbReference>
<evidence type="ECO:0000313" key="2">
    <source>
        <dbReference type="RefSeq" id="XP_013180976.1"/>
    </source>
</evidence>
<dbReference type="PANTHER" id="PTHR10174:SF216">
    <property type="entry name" value="CRAL-TRIO DOMAIN-CONTAINING PROTEIN-RELATED"/>
    <property type="match status" value="1"/>
</dbReference>
<dbReference type="GO" id="GO:1902936">
    <property type="term" value="F:phosphatidylinositol bisphosphate binding"/>
    <property type="evidence" value="ECO:0007669"/>
    <property type="project" value="TreeGrafter"/>
</dbReference>
<dbReference type="GO" id="GO:0016020">
    <property type="term" value="C:membrane"/>
    <property type="evidence" value="ECO:0007669"/>
    <property type="project" value="TreeGrafter"/>
</dbReference>
<dbReference type="Gene3D" id="1.10.8.20">
    <property type="entry name" value="N-terminal domain of phosphatidylinositol transfer protein sec14p"/>
    <property type="match status" value="2"/>
</dbReference>
<dbReference type="SUPFAM" id="SSF52087">
    <property type="entry name" value="CRAL/TRIO domain"/>
    <property type="match status" value="2"/>
</dbReference>
<dbReference type="PANTHER" id="PTHR10174">
    <property type="entry name" value="ALPHA-TOCOPHEROL TRANSFER PROTEIN-RELATED"/>
    <property type="match status" value="1"/>
</dbReference>
<accession>A0AAJ6ZX16</accession>
<dbReference type="Gene3D" id="1.20.5.1200">
    <property type="entry name" value="Alpha-tocopherol transfer"/>
    <property type="match status" value="2"/>
</dbReference>
<dbReference type="SMART" id="SM01100">
    <property type="entry name" value="CRAL_TRIO_N"/>
    <property type="match status" value="2"/>
</dbReference>
<dbReference type="KEGG" id="pxu:106127444"/>
<name>A0AAJ6ZX16_PAPXU</name>
<reference evidence="2" key="1">
    <citation type="submission" date="2025-08" db="UniProtKB">
        <authorList>
            <consortium name="RefSeq"/>
        </authorList>
    </citation>
    <scope>IDENTIFICATION</scope>
</reference>
<feature type="domain" description="CRAL-TRIO" evidence="1">
    <location>
        <begin position="89"/>
        <end position="255"/>
    </location>
</feature>
<organism evidence="2">
    <name type="scientific">Papilio xuthus</name>
    <name type="common">Asian swallowtail butterfly</name>
    <dbReference type="NCBI Taxonomy" id="66420"/>
    <lineage>
        <taxon>Eukaryota</taxon>
        <taxon>Metazoa</taxon>
        <taxon>Ecdysozoa</taxon>
        <taxon>Arthropoda</taxon>
        <taxon>Hexapoda</taxon>
        <taxon>Insecta</taxon>
        <taxon>Pterygota</taxon>
        <taxon>Neoptera</taxon>
        <taxon>Endopterygota</taxon>
        <taxon>Lepidoptera</taxon>
        <taxon>Glossata</taxon>
        <taxon>Ditrysia</taxon>
        <taxon>Papilionoidea</taxon>
        <taxon>Papilionidae</taxon>
        <taxon>Papilioninae</taxon>
        <taxon>Papilio</taxon>
    </lineage>
</organism>
<dbReference type="InterPro" id="IPR011074">
    <property type="entry name" value="CRAL/TRIO_N_dom"/>
</dbReference>
<dbReference type="SUPFAM" id="SSF46938">
    <property type="entry name" value="CRAL/TRIO N-terminal domain"/>
    <property type="match status" value="2"/>
</dbReference>
<dbReference type="GeneID" id="106127444"/>
<dbReference type="Gene3D" id="3.40.525.10">
    <property type="entry name" value="CRAL-TRIO lipid binding domain"/>
    <property type="match status" value="2"/>
</dbReference>
<proteinExistence type="predicted"/>
<dbReference type="PRINTS" id="PR00180">
    <property type="entry name" value="CRETINALDHBP"/>
</dbReference>
<dbReference type="PROSITE" id="PS50191">
    <property type="entry name" value="CRAL_TRIO"/>
    <property type="match status" value="2"/>
</dbReference>
<feature type="domain" description="CRAL-TRIO" evidence="1">
    <location>
        <begin position="404"/>
        <end position="570"/>
    </location>
</feature>
<evidence type="ECO:0000259" key="1">
    <source>
        <dbReference type="PROSITE" id="PS50191"/>
    </source>
</evidence>
<dbReference type="AlphaFoldDB" id="A0AAJ6ZX16"/>
<dbReference type="Pfam" id="PF00650">
    <property type="entry name" value="CRAL_TRIO"/>
    <property type="match status" value="2"/>
</dbReference>
<dbReference type="InterPro" id="IPR036865">
    <property type="entry name" value="CRAL-TRIO_dom_sf"/>
</dbReference>
<gene>
    <name evidence="2" type="primary">LOC106127444</name>
</gene>